<evidence type="ECO:0008006" key="3">
    <source>
        <dbReference type="Google" id="ProtNLM"/>
    </source>
</evidence>
<dbReference type="RefSeq" id="WP_122330581.1">
    <property type="nucleotide sequence ID" value="NZ_JAQDYY010000019.1"/>
</dbReference>
<sequence>MDNNTTIQRDYTIRKIKRNELFSAIEFVIMMNYTHHQCSIDDEQLKSTIEEISQKELKIFNRSHFYKAVDENNQTIGTLRIADWDKSDALKWISGLQIENINKVYHIGRFAVSQNKGNNPLGGKNIFKQLVLVAFSYICENPQNILIAECDMKLFRTLRKLGIDLNPVGNVEFCLGSDTIYVYATYETIRKFYDKYKNTN</sequence>
<reference evidence="1 2" key="1">
    <citation type="submission" date="2018-08" db="EMBL/GenBank/DDBJ databases">
        <title>A genome reference for cultivated species of the human gut microbiota.</title>
        <authorList>
            <person name="Zou Y."/>
            <person name="Xue W."/>
            <person name="Luo G."/>
        </authorList>
    </citation>
    <scope>NUCLEOTIDE SEQUENCE [LARGE SCALE GENOMIC DNA]</scope>
    <source>
        <strain evidence="1 2">AM18-6</strain>
    </source>
</reference>
<protein>
    <recommendedName>
        <fullName evidence="3">N-acetyltransferase</fullName>
    </recommendedName>
</protein>
<organism evidence="1 2">
    <name type="scientific">Bacteroides fragilis</name>
    <dbReference type="NCBI Taxonomy" id="817"/>
    <lineage>
        <taxon>Bacteria</taxon>
        <taxon>Pseudomonadati</taxon>
        <taxon>Bacteroidota</taxon>
        <taxon>Bacteroidia</taxon>
        <taxon>Bacteroidales</taxon>
        <taxon>Bacteroidaceae</taxon>
        <taxon>Bacteroides</taxon>
    </lineage>
</organism>
<evidence type="ECO:0000313" key="1">
    <source>
        <dbReference type="EMBL" id="RHH07897.1"/>
    </source>
</evidence>
<accession>A0A396BUI3</accession>
<dbReference type="AlphaFoldDB" id="A0A396BUI3"/>
<comment type="caution">
    <text evidence="1">The sequence shown here is derived from an EMBL/GenBank/DDBJ whole genome shotgun (WGS) entry which is preliminary data.</text>
</comment>
<proteinExistence type="predicted"/>
<name>A0A396BUI3_BACFG</name>
<dbReference type="Gene3D" id="3.40.630.30">
    <property type="match status" value="1"/>
</dbReference>
<dbReference type="EMBL" id="QRJE01000032">
    <property type="protein sequence ID" value="RHH07897.1"/>
    <property type="molecule type" value="Genomic_DNA"/>
</dbReference>
<dbReference type="Proteomes" id="UP000266644">
    <property type="component" value="Unassembled WGS sequence"/>
</dbReference>
<dbReference type="InterPro" id="IPR016181">
    <property type="entry name" value="Acyl_CoA_acyltransferase"/>
</dbReference>
<dbReference type="SUPFAM" id="SSF55729">
    <property type="entry name" value="Acyl-CoA N-acyltransferases (Nat)"/>
    <property type="match status" value="1"/>
</dbReference>
<evidence type="ECO:0000313" key="2">
    <source>
        <dbReference type="Proteomes" id="UP000266644"/>
    </source>
</evidence>
<gene>
    <name evidence="1" type="ORF">DW228_18360</name>
</gene>